<dbReference type="InterPro" id="IPR000477">
    <property type="entry name" value="RT_dom"/>
</dbReference>
<dbReference type="OrthoDB" id="5836144at2759"/>
<dbReference type="WBParaSite" id="HCON_00056050-00001">
    <property type="protein sequence ID" value="HCON_00056050-00001"/>
    <property type="gene ID" value="HCON_00056050"/>
</dbReference>
<accession>A0A7I4Y7H2</accession>
<keyword evidence="2" id="KW-1185">Reference proteome</keyword>
<evidence type="ECO:0000313" key="3">
    <source>
        <dbReference type="WBParaSite" id="HCON_00056050-00001"/>
    </source>
</evidence>
<dbReference type="Pfam" id="PF00078">
    <property type="entry name" value="RVT_1"/>
    <property type="match status" value="1"/>
</dbReference>
<organism evidence="2 3">
    <name type="scientific">Haemonchus contortus</name>
    <name type="common">Barber pole worm</name>
    <dbReference type="NCBI Taxonomy" id="6289"/>
    <lineage>
        <taxon>Eukaryota</taxon>
        <taxon>Metazoa</taxon>
        <taxon>Ecdysozoa</taxon>
        <taxon>Nematoda</taxon>
        <taxon>Chromadorea</taxon>
        <taxon>Rhabditida</taxon>
        <taxon>Rhabditina</taxon>
        <taxon>Rhabditomorpha</taxon>
        <taxon>Strongyloidea</taxon>
        <taxon>Trichostrongylidae</taxon>
        <taxon>Haemonchus</taxon>
    </lineage>
</organism>
<dbReference type="AlphaFoldDB" id="A0A7I4Y7H2"/>
<evidence type="ECO:0000259" key="1">
    <source>
        <dbReference type="Pfam" id="PF00078"/>
    </source>
</evidence>
<sequence>MTPPKPKLAERCGPERIKWWRLKEKEAAVVSNILLSARTAVDETWERAAESITRVARSKLGMTKHGRRELGWLMDFFSHVAEEKKVPESRQKSTTIPVWKKKGSHGYCICYRPTSLLSHSMKIFERIVDSRIRDIVELTTNQCGFLAGCSTIDAIHATPLLLGKHRGKRRPVHLAFLELEKASDRVPRDITWYALRQRGFPEELIEWVLILYSSPRSRVQMAACIS</sequence>
<dbReference type="PANTHER" id="PTHR19446">
    <property type="entry name" value="REVERSE TRANSCRIPTASES"/>
    <property type="match status" value="1"/>
</dbReference>
<reference evidence="3" key="1">
    <citation type="submission" date="2020-12" db="UniProtKB">
        <authorList>
            <consortium name="WormBaseParasite"/>
        </authorList>
    </citation>
    <scope>IDENTIFICATION</scope>
    <source>
        <strain evidence="3">MHco3</strain>
    </source>
</reference>
<name>A0A7I4Y7H2_HAECO</name>
<dbReference type="Proteomes" id="UP000025227">
    <property type="component" value="Unplaced"/>
</dbReference>
<protein>
    <submittedName>
        <fullName evidence="3">Reverse transcriptase domain-containing protein</fullName>
    </submittedName>
</protein>
<evidence type="ECO:0000313" key="2">
    <source>
        <dbReference type="Proteomes" id="UP000025227"/>
    </source>
</evidence>
<feature type="domain" description="Reverse transcriptase" evidence="1">
    <location>
        <begin position="101"/>
        <end position="209"/>
    </location>
</feature>
<proteinExistence type="predicted"/>